<dbReference type="Gene3D" id="3.30.1520.10">
    <property type="entry name" value="Phox-like domain"/>
    <property type="match status" value="1"/>
</dbReference>
<dbReference type="AlphaFoldDB" id="A0A9W7FC67"/>
<evidence type="ECO:0000259" key="3">
    <source>
        <dbReference type="PROSITE" id="PS50195"/>
    </source>
</evidence>
<dbReference type="InterPro" id="IPR036871">
    <property type="entry name" value="PX_dom_sf"/>
</dbReference>
<proteinExistence type="predicted"/>
<dbReference type="InterPro" id="IPR001683">
    <property type="entry name" value="PX_dom"/>
</dbReference>
<feature type="compositionally biased region" description="Basic residues" evidence="1">
    <location>
        <begin position="1"/>
        <end position="15"/>
    </location>
</feature>
<protein>
    <recommendedName>
        <fullName evidence="3">PX domain-containing protein</fullName>
    </recommendedName>
</protein>
<dbReference type="EMBL" id="BRXW01000138">
    <property type="protein sequence ID" value="GMI09474.1"/>
    <property type="molecule type" value="Genomic_DNA"/>
</dbReference>
<dbReference type="GO" id="GO:0035091">
    <property type="term" value="F:phosphatidylinositol binding"/>
    <property type="evidence" value="ECO:0007669"/>
    <property type="project" value="InterPro"/>
</dbReference>
<feature type="signal peptide" evidence="2">
    <location>
        <begin position="1"/>
        <end position="33"/>
    </location>
</feature>
<dbReference type="PROSITE" id="PS50195">
    <property type="entry name" value="PX"/>
    <property type="match status" value="1"/>
</dbReference>
<organism evidence="4 5">
    <name type="scientific">Triparma laevis f. longispina</name>
    <dbReference type="NCBI Taxonomy" id="1714387"/>
    <lineage>
        <taxon>Eukaryota</taxon>
        <taxon>Sar</taxon>
        <taxon>Stramenopiles</taxon>
        <taxon>Ochrophyta</taxon>
        <taxon>Bolidophyceae</taxon>
        <taxon>Parmales</taxon>
        <taxon>Triparmaceae</taxon>
        <taxon>Triparma</taxon>
    </lineage>
</organism>
<feature type="compositionally biased region" description="Polar residues" evidence="1">
    <location>
        <begin position="291"/>
        <end position="306"/>
    </location>
</feature>
<sequence>MPPRWGHHHRHHHHGPPLGAMMVGAALGAGVMAASRPPPPRTVYVQQPQTTTVVYANNGDYGGATQTTYVQAPPLQAYNQQQTVIVQPPPAPGIPLQVTGISVQSFELRTRDTVYYKVLITSADCPSPGWYVWRRYNQFNELRETVEKYIQLYAPFPQKSSAFNAIMGVKPNAQELESRRQLLDSWLRELVQKASNSSRAHLHNVLKVFLEYRSRQSHQQRYQTELNGYNISGVIGQGSANQGGNVSTMQTTAMSGGGISQQQMQQQQFQQQPMMAEAEVVVNSVPVFEPSQGNNVRSEPLSNPTGDASAPVFQHSGSSGLTNSEVNEKDNSQV</sequence>
<feature type="region of interest" description="Disordered" evidence="1">
    <location>
        <begin position="1"/>
        <end position="20"/>
    </location>
</feature>
<gene>
    <name evidence="4" type="ORF">TrLO_g1270</name>
</gene>
<evidence type="ECO:0000313" key="5">
    <source>
        <dbReference type="Proteomes" id="UP001165122"/>
    </source>
</evidence>
<dbReference type="OrthoDB" id="10254720at2759"/>
<dbReference type="Pfam" id="PF00787">
    <property type="entry name" value="PX"/>
    <property type="match status" value="1"/>
</dbReference>
<evidence type="ECO:0000256" key="1">
    <source>
        <dbReference type="SAM" id="MobiDB-lite"/>
    </source>
</evidence>
<keyword evidence="5" id="KW-1185">Reference proteome</keyword>
<name>A0A9W7FC67_9STRA</name>
<feature type="chain" id="PRO_5040727656" description="PX domain-containing protein" evidence="2">
    <location>
        <begin position="34"/>
        <end position="334"/>
    </location>
</feature>
<reference evidence="5" key="1">
    <citation type="journal article" date="2023" name="Commun. Biol.">
        <title>Genome analysis of Parmales, the sister group of diatoms, reveals the evolutionary specialization of diatoms from phago-mixotrophs to photoautotrophs.</title>
        <authorList>
            <person name="Ban H."/>
            <person name="Sato S."/>
            <person name="Yoshikawa S."/>
            <person name="Yamada K."/>
            <person name="Nakamura Y."/>
            <person name="Ichinomiya M."/>
            <person name="Sato N."/>
            <person name="Blanc-Mathieu R."/>
            <person name="Endo H."/>
            <person name="Kuwata A."/>
            <person name="Ogata H."/>
        </authorList>
    </citation>
    <scope>NUCLEOTIDE SEQUENCE [LARGE SCALE GENOMIC DNA]</scope>
    <source>
        <strain evidence="5">NIES 3700</strain>
    </source>
</reference>
<feature type="compositionally biased region" description="Polar residues" evidence="1">
    <location>
        <begin position="315"/>
        <end position="325"/>
    </location>
</feature>
<feature type="region of interest" description="Disordered" evidence="1">
    <location>
        <begin position="289"/>
        <end position="334"/>
    </location>
</feature>
<dbReference type="SUPFAM" id="SSF64268">
    <property type="entry name" value="PX domain"/>
    <property type="match status" value="1"/>
</dbReference>
<evidence type="ECO:0000256" key="2">
    <source>
        <dbReference type="SAM" id="SignalP"/>
    </source>
</evidence>
<dbReference type="Proteomes" id="UP001165122">
    <property type="component" value="Unassembled WGS sequence"/>
</dbReference>
<comment type="caution">
    <text evidence="4">The sequence shown here is derived from an EMBL/GenBank/DDBJ whole genome shotgun (WGS) entry which is preliminary data.</text>
</comment>
<keyword evidence="2" id="KW-0732">Signal</keyword>
<evidence type="ECO:0000313" key="4">
    <source>
        <dbReference type="EMBL" id="GMI09474.1"/>
    </source>
</evidence>
<accession>A0A9W7FC67</accession>
<feature type="domain" description="PX" evidence="3">
    <location>
        <begin position="94"/>
        <end position="216"/>
    </location>
</feature>
<dbReference type="CDD" id="cd06093">
    <property type="entry name" value="PX_domain"/>
    <property type="match status" value="1"/>
</dbReference>